<dbReference type="EMBL" id="JAPDRQ010000122">
    <property type="protein sequence ID" value="KAJ9654411.1"/>
    <property type="molecule type" value="Genomic_DNA"/>
</dbReference>
<gene>
    <name evidence="1" type="ORF">H2198_006573</name>
</gene>
<accession>A0ACC3A319</accession>
<organism evidence="1 2">
    <name type="scientific">Neophaeococcomyces mojaviensis</name>
    <dbReference type="NCBI Taxonomy" id="3383035"/>
    <lineage>
        <taxon>Eukaryota</taxon>
        <taxon>Fungi</taxon>
        <taxon>Dikarya</taxon>
        <taxon>Ascomycota</taxon>
        <taxon>Pezizomycotina</taxon>
        <taxon>Eurotiomycetes</taxon>
        <taxon>Chaetothyriomycetidae</taxon>
        <taxon>Chaetothyriales</taxon>
        <taxon>Chaetothyriales incertae sedis</taxon>
        <taxon>Neophaeococcomyces</taxon>
    </lineage>
</organism>
<sequence>MSTTNDGSESVDDFLARIANVKEGRDEADEARTRRMEEEILKSRKERQARRAERARSLSPSKTGPAQVASPMLDSPTKDRALNPPVDFSPQSKTLSRSKAVTGRASPTKDPEIPSSRPPSFPDRANTPSHSQTNTAGLTRSGTLSWQQRPTSRDGAPSGQRPLSSLASIRSPPPESSKTDSSEEPSRKDIAASLAQKDPTWFRQTQDRGLNSAAYRKSQVEDGPTDMPTSKSMQLPGMSQHRAPSKSPTPDDRTLQATPPVQSISQADSDRFKRGNTPDIAALRNSMVIPPTQLRPTSQESYSSRPLSLNSSSNTESTAGPDRSSSILSSNRSPSPTKGLGGFVESAMMKRSDSVNKRWSVKANSGLKRGDSVASGRPPSSLHTRGLSRDAQTTRDNTPSSPLASSRPGSSHVQNPVSSPVLKDVPSKVEQQENVSDRDASTNPITESAPPAEQTISRPTTPPNDSQLARSPSKTMDSRRWSPTKSTWLESALQAGTEPPKIQPLKEAQPKWKVDLQRSRSKANRDVSPDKTKQPDKEPSDIVKPLSLRRSETNPATVQNATPPALKEQRERPPSLPKPNGLKASKTSDSTALSAPTSDQSKDIPVSLDVSEEDVAVGGEKEEVKEPIVSEVSEVSEKKPPAPKPKPQTPPKTDFRATLRSRTPGPTPTTDKEPEFKSIFGKLKRTTTQNYVAPDELKSNILSGKAALNITEGPQKTKRVDEFKESILAKKEEMKTSVTKPTQQTETKEKPEAPVPEALARRKTLSKASAPNLAKAVFASQPTPSKPEVKPKVALKSMESSTPPTLVKQGEELPTRSTPAVAPVRDTAKTSESWSYKETPTPTAASSADSQARLLPDDKAASAKSGAVVAPSVGGEAVLPAKASFSPGMVEKPLNTGSSSRSVAPAVTTTGGISASSKLASRLNPNLAAMLS</sequence>
<comment type="caution">
    <text evidence="1">The sequence shown here is derived from an EMBL/GenBank/DDBJ whole genome shotgun (WGS) entry which is preliminary data.</text>
</comment>
<evidence type="ECO:0000313" key="1">
    <source>
        <dbReference type="EMBL" id="KAJ9654411.1"/>
    </source>
</evidence>
<keyword evidence="2" id="KW-1185">Reference proteome</keyword>
<name>A0ACC3A319_9EURO</name>
<reference evidence="1" key="1">
    <citation type="submission" date="2022-10" db="EMBL/GenBank/DDBJ databases">
        <title>Culturing micro-colonial fungi from biological soil crusts in the Mojave desert and describing Neophaeococcomyces mojavensis, and introducing the new genera and species Taxawa tesnikishii.</title>
        <authorList>
            <person name="Kurbessoian T."/>
            <person name="Stajich J.E."/>
        </authorList>
    </citation>
    <scope>NUCLEOTIDE SEQUENCE</scope>
    <source>
        <strain evidence="1">JES_112</strain>
    </source>
</reference>
<protein>
    <submittedName>
        <fullName evidence="1">Uncharacterized protein</fullName>
    </submittedName>
</protein>
<feature type="non-terminal residue" evidence="1">
    <location>
        <position position="932"/>
    </location>
</feature>
<evidence type="ECO:0000313" key="2">
    <source>
        <dbReference type="Proteomes" id="UP001172386"/>
    </source>
</evidence>
<dbReference type="Proteomes" id="UP001172386">
    <property type="component" value="Unassembled WGS sequence"/>
</dbReference>
<proteinExistence type="predicted"/>